<evidence type="ECO:0000313" key="2">
    <source>
        <dbReference type="Proteomes" id="UP000524450"/>
    </source>
</evidence>
<name>A0A840G1D2_9BURK</name>
<sequence length="140" mass="15243">MLSATIPPSRASVATELPRAFDLVQQLREDVDGRAILSPAKFIELMGLDVGTFARLAHVHRNTVTRAPGSTSVQQHIRLNLRVLAAALAAAGGDIQRAIFWYKNEPLPPFEYKTAEVLVAEGRSDDVVDLLESYQAGFTG</sequence>
<organism evidence="1 2">
    <name type="scientific">Variovorax guangxiensis</name>
    <dbReference type="NCBI Taxonomy" id="1775474"/>
    <lineage>
        <taxon>Bacteria</taxon>
        <taxon>Pseudomonadati</taxon>
        <taxon>Pseudomonadota</taxon>
        <taxon>Betaproteobacteria</taxon>
        <taxon>Burkholderiales</taxon>
        <taxon>Comamonadaceae</taxon>
        <taxon>Variovorax</taxon>
    </lineage>
</organism>
<dbReference type="RefSeq" id="WP_260319594.1">
    <property type="nucleotide sequence ID" value="NZ_JACIFZ010000013.1"/>
</dbReference>
<protein>
    <submittedName>
        <fullName evidence="1">Plasmid maintenance system antidote protein VapI</fullName>
    </submittedName>
</protein>
<proteinExistence type="predicted"/>
<dbReference type="AlphaFoldDB" id="A0A840G1D2"/>
<dbReference type="EMBL" id="JACIFZ010000013">
    <property type="protein sequence ID" value="MBB4225600.1"/>
    <property type="molecule type" value="Genomic_DNA"/>
</dbReference>
<comment type="caution">
    <text evidence="1">The sequence shown here is derived from an EMBL/GenBank/DDBJ whole genome shotgun (WGS) entry which is preliminary data.</text>
</comment>
<reference evidence="1 2" key="1">
    <citation type="submission" date="2020-08" db="EMBL/GenBank/DDBJ databases">
        <title>Genomic Encyclopedia of Type Strains, Phase IV (KMG-V): Genome sequencing to study the core and pangenomes of soil and plant-associated prokaryotes.</title>
        <authorList>
            <person name="Whitman W."/>
        </authorList>
    </citation>
    <scope>NUCLEOTIDE SEQUENCE [LARGE SCALE GENOMIC DNA]</scope>
    <source>
        <strain evidence="1 2">34/80</strain>
    </source>
</reference>
<dbReference type="Proteomes" id="UP000524450">
    <property type="component" value="Unassembled WGS sequence"/>
</dbReference>
<gene>
    <name evidence="1" type="ORF">GGD71_006413</name>
</gene>
<evidence type="ECO:0000313" key="1">
    <source>
        <dbReference type="EMBL" id="MBB4225600.1"/>
    </source>
</evidence>
<accession>A0A840G1D2</accession>